<reference evidence="1 2" key="1">
    <citation type="submission" date="2020-03" db="EMBL/GenBank/DDBJ databases">
        <title>Soil Listeria distribution.</title>
        <authorList>
            <person name="Liao J."/>
            <person name="Wiedmann M."/>
        </authorList>
    </citation>
    <scope>NUCLEOTIDE SEQUENCE [LARGE SCALE GENOMIC DNA]</scope>
    <source>
        <strain evidence="1 2">FSL L7-0435</strain>
    </source>
</reference>
<accession>A0A841W145</accession>
<evidence type="ECO:0000313" key="2">
    <source>
        <dbReference type="Proteomes" id="UP000546806"/>
    </source>
</evidence>
<dbReference type="RefSeq" id="WP_185356053.1">
    <property type="nucleotide sequence ID" value="NZ_JAARON010000002.1"/>
</dbReference>
<evidence type="ECO:0000313" key="1">
    <source>
        <dbReference type="EMBL" id="MBC2004461.1"/>
    </source>
</evidence>
<organism evidence="1 2">
    <name type="scientific">Listeria booriae</name>
    <dbReference type="NCBI Taxonomy" id="1552123"/>
    <lineage>
        <taxon>Bacteria</taxon>
        <taxon>Bacillati</taxon>
        <taxon>Bacillota</taxon>
        <taxon>Bacilli</taxon>
        <taxon>Bacillales</taxon>
        <taxon>Listeriaceae</taxon>
        <taxon>Listeria</taxon>
    </lineage>
</organism>
<comment type="caution">
    <text evidence="1">The sequence shown here is derived from an EMBL/GenBank/DDBJ whole genome shotgun (WGS) entry which is preliminary data.</text>
</comment>
<name>A0A841W145_9LIST</name>
<dbReference type="EMBL" id="JAARWW010000005">
    <property type="protein sequence ID" value="MBC2004461.1"/>
    <property type="molecule type" value="Genomic_DNA"/>
</dbReference>
<dbReference type="Proteomes" id="UP000546806">
    <property type="component" value="Unassembled WGS sequence"/>
</dbReference>
<proteinExistence type="predicted"/>
<dbReference type="AlphaFoldDB" id="A0A841W145"/>
<protein>
    <submittedName>
        <fullName evidence="1">Uncharacterized protein</fullName>
    </submittedName>
</protein>
<sequence length="137" mass="16094">MKKVKDSYLKFRLKVERNKLSIPLIIAFQTFAYGIYIIFHPQFLETQGQIVNIVSYLDALLMGLIFIMIAILYGVSSLCSYLHLKRFSAVVIFTLWSFYFLSFLVRDFSGYQTSSWILVFGMLLLINFELRTGEYKR</sequence>
<gene>
    <name evidence="1" type="ORF">HCA78_11825</name>
</gene>